<evidence type="ECO:0000313" key="2">
    <source>
        <dbReference type="EMBL" id="CCQ37782.1"/>
    </source>
</evidence>
<accession>M1XTI3</accession>
<dbReference type="RefSeq" id="WP_015410512.1">
    <property type="nucleotide sequence ID" value="NC_020388.1"/>
</dbReference>
<dbReference type="STRING" id="268739.Nmlp_3667"/>
<organism evidence="2 3">
    <name type="scientific">Natronomonas moolapensis (strain DSM 18674 / CECT 7526 / JCM 14361 / 8.8.11)</name>
    <dbReference type="NCBI Taxonomy" id="268739"/>
    <lineage>
        <taxon>Archaea</taxon>
        <taxon>Methanobacteriati</taxon>
        <taxon>Methanobacteriota</taxon>
        <taxon>Stenosarchaea group</taxon>
        <taxon>Halobacteria</taxon>
        <taxon>Halobacteriales</taxon>
        <taxon>Natronomonadaceae</taxon>
        <taxon>Natronomonas</taxon>
    </lineage>
</organism>
<keyword evidence="3" id="KW-1185">Reference proteome</keyword>
<dbReference type="HOGENOM" id="CLU_009834_7_3_2"/>
<dbReference type="OrthoDB" id="27846at2157"/>
<dbReference type="EMBL" id="HF582854">
    <property type="protein sequence ID" value="CCQ37782.1"/>
    <property type="molecule type" value="Genomic_DNA"/>
</dbReference>
<protein>
    <submittedName>
        <fullName evidence="2">Enoyl-CoA hydratase</fullName>
        <ecNumber evidence="2">4.2.1.17</ecNumber>
    </submittedName>
</protein>
<dbReference type="Gene3D" id="3.90.226.10">
    <property type="entry name" value="2-enoyl-CoA Hydratase, Chain A, domain 1"/>
    <property type="match status" value="1"/>
</dbReference>
<evidence type="ECO:0000313" key="3">
    <source>
        <dbReference type="Proteomes" id="UP000011867"/>
    </source>
</evidence>
<evidence type="ECO:0000256" key="1">
    <source>
        <dbReference type="ARBA" id="ARBA00005254"/>
    </source>
</evidence>
<dbReference type="PANTHER" id="PTHR42964">
    <property type="entry name" value="ENOYL-COA HYDRATASE"/>
    <property type="match status" value="1"/>
</dbReference>
<dbReference type="GO" id="GO:0004300">
    <property type="term" value="F:enoyl-CoA hydratase activity"/>
    <property type="evidence" value="ECO:0007669"/>
    <property type="project" value="UniProtKB-EC"/>
</dbReference>
<sequence>MTDDVAYEFADAVSTISLRRPEWHNAMTPEMWRAVADGIRRADEDDARAVVLTAEGELFCSGDDIESLADVEDDRDARRLADTLADCFDAIERSPVPVVGWANGSAYGGGFEILMAADVTVAPAGATFALPEAQIGAIPLYAAKRLSSLVGRQRASQLALAGREISAARAVEWGLFARAVPEADLADAVAETVAALKRASPEALATTKAWLNAPLRSAAERVGMRTGLGHLYAGGDAREGANAFLEDRDPAFVE</sequence>
<proteinExistence type="inferred from homology"/>
<dbReference type="InterPro" id="IPR051683">
    <property type="entry name" value="Enoyl-CoA_Hydratase/Isomerase"/>
</dbReference>
<reference evidence="2 3" key="1">
    <citation type="journal article" date="2013" name="Genome Announc.">
        <title>Genome of the haloarchaeon Natronomonas moolapensis, a neutrophilic member of a previously haloalkaliphilic genus.</title>
        <authorList>
            <person name="Dyall-Smith M.L."/>
            <person name="Pfeiffer F."/>
            <person name="Oberwinkler T."/>
            <person name="Klee K."/>
            <person name="Rampp M."/>
            <person name="Palm P."/>
            <person name="Gross K."/>
            <person name="Schuster S.C."/>
            <person name="Oesterhelt D."/>
        </authorList>
    </citation>
    <scope>NUCLEOTIDE SEQUENCE [LARGE SCALE GENOMIC DNA]</scope>
    <source>
        <strain evidence="3">DSM 18674 / JCM 14361 / 8.8.11</strain>
    </source>
</reference>
<dbReference type="SUPFAM" id="SSF52096">
    <property type="entry name" value="ClpP/crotonase"/>
    <property type="match status" value="1"/>
</dbReference>
<dbReference type="AlphaFoldDB" id="M1XTI3"/>
<dbReference type="KEGG" id="nmo:Nmlp_3667"/>
<dbReference type="InterPro" id="IPR001753">
    <property type="entry name" value="Enoyl-CoA_hydra/iso"/>
</dbReference>
<dbReference type="PANTHER" id="PTHR42964:SF1">
    <property type="entry name" value="POLYKETIDE BIOSYNTHESIS ENOYL-COA HYDRATASE PKSH-RELATED"/>
    <property type="match status" value="1"/>
</dbReference>
<dbReference type="Pfam" id="PF00378">
    <property type="entry name" value="ECH_1"/>
    <property type="match status" value="1"/>
</dbReference>
<dbReference type="GeneID" id="14652002"/>
<dbReference type="CDD" id="cd06558">
    <property type="entry name" value="crotonase-like"/>
    <property type="match status" value="1"/>
</dbReference>
<dbReference type="Proteomes" id="UP000011867">
    <property type="component" value="Chromosome"/>
</dbReference>
<comment type="similarity">
    <text evidence="1">Belongs to the enoyl-CoA hydratase/isomerase family.</text>
</comment>
<name>M1XTI3_NATM8</name>
<dbReference type="eggNOG" id="arCOG00249">
    <property type="taxonomic scope" value="Archaea"/>
</dbReference>
<dbReference type="InterPro" id="IPR029045">
    <property type="entry name" value="ClpP/crotonase-like_dom_sf"/>
</dbReference>
<dbReference type="EC" id="4.2.1.17" evidence="2"/>
<gene>
    <name evidence="2" type="primary">fadA3</name>
    <name evidence="2" type="ordered locus">Nmlp_3667</name>
</gene>
<keyword evidence="2" id="KW-0456">Lyase</keyword>